<dbReference type="SUPFAM" id="SSF54862">
    <property type="entry name" value="4Fe-4S ferredoxins"/>
    <property type="match status" value="1"/>
</dbReference>
<dbReference type="Proteomes" id="UP000075398">
    <property type="component" value="Unassembled WGS sequence"/>
</dbReference>
<dbReference type="AlphaFoldDB" id="A0A150IYL7"/>
<protein>
    <submittedName>
        <fullName evidence="2">Epoxyqueuosine reductase</fullName>
    </submittedName>
</protein>
<dbReference type="EMBL" id="LNGC01000080">
    <property type="protein sequence ID" value="KYC50103.1"/>
    <property type="molecule type" value="Genomic_DNA"/>
</dbReference>
<evidence type="ECO:0000313" key="2">
    <source>
        <dbReference type="EMBL" id="KYC50103.1"/>
    </source>
</evidence>
<dbReference type="Gene3D" id="3.30.70.20">
    <property type="match status" value="1"/>
</dbReference>
<dbReference type="PANTHER" id="PTHR42827">
    <property type="entry name" value="IRON-SULFUR CLUSTER-BINDING PROTEIN-RELATED"/>
    <property type="match status" value="1"/>
</dbReference>
<dbReference type="PROSITE" id="PS51379">
    <property type="entry name" value="4FE4S_FER_2"/>
    <property type="match status" value="1"/>
</dbReference>
<sequence length="246" mass="27972">MKNSNISNEIDSNLTNELIKQAYTLGVDTFGIADLELLREYDTYPKDLLENYSRGISIGLKVPDEVIERLPESRPIYAKHYVMLNDRLDLIAYMLSRFLESKKYKALPIPASKPLKDWKWRSFISHRAIARTAGVGWIGKSLNLITKEFGPRIRFASILTNAPLEPGKPLENKCGECKDCIDSCIVGALKNTSFKEYPKERELALDIDKCILKLQEFSKDPDVGVMVCGICLKSCPWGKINKYFDL</sequence>
<reference evidence="2 3" key="1">
    <citation type="journal article" date="2016" name="ISME J.">
        <title>Chasing the elusive Euryarchaeota class WSA2: genomes reveal a uniquely fastidious methyl-reducing methanogen.</title>
        <authorList>
            <person name="Nobu M.K."/>
            <person name="Narihiro T."/>
            <person name="Kuroda K."/>
            <person name="Mei R."/>
            <person name="Liu W.T."/>
        </authorList>
    </citation>
    <scope>NUCLEOTIDE SEQUENCE [LARGE SCALE GENOMIC DNA]</scope>
    <source>
        <strain evidence="2">U1lsi0528_Bin055</strain>
    </source>
</reference>
<evidence type="ECO:0000259" key="1">
    <source>
        <dbReference type="PROSITE" id="PS51379"/>
    </source>
</evidence>
<organism evidence="2 3">
    <name type="scientific">Candidatus Methanofastidiosum methylothiophilum</name>
    <dbReference type="NCBI Taxonomy" id="1705564"/>
    <lineage>
        <taxon>Archaea</taxon>
        <taxon>Methanobacteriati</taxon>
        <taxon>Methanobacteriota</taxon>
        <taxon>Stenosarchaea group</taxon>
        <taxon>Candidatus Methanofastidiosia</taxon>
        <taxon>Candidatus Methanofastidiosales</taxon>
        <taxon>Candidatus Methanofastidiosaceae</taxon>
        <taxon>Candidatus Methanofastidiosum</taxon>
    </lineage>
</organism>
<comment type="caution">
    <text evidence="2">The sequence shown here is derived from an EMBL/GenBank/DDBJ whole genome shotgun (WGS) entry which is preliminary data.</text>
</comment>
<feature type="domain" description="4Fe-4S ferredoxin-type" evidence="1">
    <location>
        <begin position="215"/>
        <end position="245"/>
    </location>
</feature>
<dbReference type="InterPro" id="IPR017896">
    <property type="entry name" value="4Fe4S_Fe-S-bd"/>
</dbReference>
<proteinExistence type="predicted"/>
<gene>
    <name evidence="2" type="primary">queG</name>
    <name evidence="2" type="ORF">AMQ22_01513</name>
</gene>
<dbReference type="PANTHER" id="PTHR42827:SF1">
    <property type="entry name" value="IRON-SULFUR CLUSTER-BINDING PROTEIN"/>
    <property type="match status" value="1"/>
</dbReference>
<dbReference type="Pfam" id="PF13484">
    <property type="entry name" value="Fer4_16"/>
    <property type="match status" value="1"/>
</dbReference>
<name>A0A150IYL7_9EURY</name>
<accession>A0A150IYL7</accession>
<evidence type="ECO:0000313" key="3">
    <source>
        <dbReference type="Proteomes" id="UP000075398"/>
    </source>
</evidence>